<dbReference type="Proteomes" id="UP000660024">
    <property type="component" value="Unassembled WGS sequence"/>
</dbReference>
<keyword evidence="3" id="KW-0732">Signal</keyword>
<feature type="domain" description="RagB/SusD" evidence="6">
    <location>
        <begin position="320"/>
        <end position="619"/>
    </location>
</feature>
<reference evidence="8 9" key="1">
    <citation type="submission" date="2020-12" db="EMBL/GenBank/DDBJ databases">
        <title>Bacterial novel species Pedobacter sp. SD-b isolated from soil.</title>
        <authorList>
            <person name="Jung H.-Y."/>
        </authorList>
    </citation>
    <scope>NUCLEOTIDE SEQUENCE [LARGE SCALE GENOMIC DNA]</scope>
    <source>
        <strain evidence="8 9">SD-b</strain>
    </source>
</reference>
<accession>A0ABS1BJ38</accession>
<dbReference type="Pfam" id="PF14322">
    <property type="entry name" value="SusD-like_3"/>
    <property type="match status" value="1"/>
</dbReference>
<comment type="similarity">
    <text evidence="2">Belongs to the SusD family.</text>
</comment>
<evidence type="ECO:0000256" key="1">
    <source>
        <dbReference type="ARBA" id="ARBA00004442"/>
    </source>
</evidence>
<dbReference type="InterPro" id="IPR033985">
    <property type="entry name" value="SusD-like_N"/>
</dbReference>
<dbReference type="InterPro" id="IPR011990">
    <property type="entry name" value="TPR-like_helical_dom_sf"/>
</dbReference>
<gene>
    <name evidence="8" type="ORF">I5M32_07760</name>
</gene>
<proteinExistence type="inferred from homology"/>
<protein>
    <submittedName>
        <fullName evidence="8">RagB/SusD family nutrient uptake outer membrane protein</fullName>
    </submittedName>
</protein>
<name>A0ABS1BJ38_9SPHI</name>
<evidence type="ECO:0000256" key="3">
    <source>
        <dbReference type="ARBA" id="ARBA00022729"/>
    </source>
</evidence>
<dbReference type="RefSeq" id="WP_200585634.1">
    <property type="nucleotide sequence ID" value="NZ_JAEHFY010000009.1"/>
</dbReference>
<dbReference type="Pfam" id="PF07980">
    <property type="entry name" value="SusD_RagB"/>
    <property type="match status" value="1"/>
</dbReference>
<keyword evidence="4" id="KW-0472">Membrane</keyword>
<feature type="domain" description="SusD-like N-terminal" evidence="7">
    <location>
        <begin position="98"/>
        <end position="235"/>
    </location>
</feature>
<dbReference type="InterPro" id="IPR012944">
    <property type="entry name" value="SusD_RagB_dom"/>
</dbReference>
<keyword evidence="9" id="KW-1185">Reference proteome</keyword>
<evidence type="ECO:0000256" key="2">
    <source>
        <dbReference type="ARBA" id="ARBA00006275"/>
    </source>
</evidence>
<dbReference type="Gene3D" id="1.25.40.390">
    <property type="match status" value="1"/>
</dbReference>
<dbReference type="EMBL" id="JAEHFY010000009">
    <property type="protein sequence ID" value="MBK0382853.1"/>
    <property type="molecule type" value="Genomic_DNA"/>
</dbReference>
<dbReference type="PROSITE" id="PS51257">
    <property type="entry name" value="PROKAR_LIPOPROTEIN"/>
    <property type="match status" value="1"/>
</dbReference>
<comment type="caution">
    <text evidence="8">The sequence shown here is derived from an EMBL/GenBank/DDBJ whole genome shotgun (WGS) entry which is preliminary data.</text>
</comment>
<keyword evidence="5" id="KW-0998">Cell outer membrane</keyword>
<sequence length="619" mass="70876">MRKNKIIYALLLLFSVTSCKKYLDKTDKVGLVEDDVFSTYESARGYLDQSYAALADIHDWNSQQLQRSNINCLSDEMASLITENNGIANVINTGNWLNQSNLGEIGDNRGNSFDNVRTTTAPVMENAYYILRVANKVIEKAPTIPNITNDQLNQLLGQAYFMRGWYYFQLILRVGGLPIYDKAFNPNDDLDLPRSTYQESNDFVIKNMDRAIQMLPDKWDPNQTGRATKVAAMAVKEMAELYAASPLMQNDLNSTVDKGYGLPQAEKAAQYANDVIKYCMKNTGGTNYRLSSGSKYSNIFYHFPNNASDEELWYRMDAGSRDQTRGLRCMYIPQYLSGGTGLDAAAFNGPTQNMVDKFEVINNGQAYQISDQRSGYNAQDPYKNRDPRFYSDIIYTGQQWGSNANNTPAYQELYVGGRDQLNASNNPNTKNRMISGYECKKFVWEGCNTFKNQYNNFRLNTCYIRLAQVYLDFAEAMNEAYGPNADPKGYGLTAEQAINIIRNRVGMPNVLPEYTASKEVFRDRIRNERAVELCFENQRWHDLRRWMIAEDVFKKPIQGIEATPPANHRSIIDKSTLQFTYRVIDLSTEVRVFDTKNYWYPVPQDQVNSQFNFKQNPGW</sequence>
<evidence type="ECO:0000313" key="9">
    <source>
        <dbReference type="Proteomes" id="UP000660024"/>
    </source>
</evidence>
<evidence type="ECO:0000259" key="6">
    <source>
        <dbReference type="Pfam" id="PF07980"/>
    </source>
</evidence>
<organism evidence="8 9">
    <name type="scientific">Pedobacter segetis</name>
    <dbReference type="NCBI Taxonomy" id="2793069"/>
    <lineage>
        <taxon>Bacteria</taxon>
        <taxon>Pseudomonadati</taxon>
        <taxon>Bacteroidota</taxon>
        <taxon>Sphingobacteriia</taxon>
        <taxon>Sphingobacteriales</taxon>
        <taxon>Sphingobacteriaceae</taxon>
        <taxon>Pedobacter</taxon>
    </lineage>
</organism>
<evidence type="ECO:0000256" key="4">
    <source>
        <dbReference type="ARBA" id="ARBA00023136"/>
    </source>
</evidence>
<comment type="subcellular location">
    <subcellularLocation>
        <location evidence="1">Cell outer membrane</location>
    </subcellularLocation>
</comment>
<evidence type="ECO:0000259" key="7">
    <source>
        <dbReference type="Pfam" id="PF14322"/>
    </source>
</evidence>
<evidence type="ECO:0000256" key="5">
    <source>
        <dbReference type="ARBA" id="ARBA00023237"/>
    </source>
</evidence>
<evidence type="ECO:0000313" key="8">
    <source>
        <dbReference type="EMBL" id="MBK0382853.1"/>
    </source>
</evidence>
<dbReference type="SUPFAM" id="SSF48452">
    <property type="entry name" value="TPR-like"/>
    <property type="match status" value="1"/>
</dbReference>